<name>A0A6A5WS62_9PLEO</name>
<gene>
    <name evidence="2" type="ORF">P154DRAFT_42660</name>
</gene>
<protein>
    <submittedName>
        <fullName evidence="2">Uncharacterized protein</fullName>
    </submittedName>
</protein>
<feature type="region of interest" description="Disordered" evidence="1">
    <location>
        <begin position="1"/>
        <end position="20"/>
    </location>
</feature>
<dbReference type="AlphaFoldDB" id="A0A6A5WS62"/>
<feature type="compositionally biased region" description="Polar residues" evidence="1">
    <location>
        <begin position="100"/>
        <end position="117"/>
    </location>
</feature>
<evidence type="ECO:0000313" key="3">
    <source>
        <dbReference type="Proteomes" id="UP000799779"/>
    </source>
</evidence>
<dbReference type="EMBL" id="ML977567">
    <property type="protein sequence ID" value="KAF2004407.1"/>
    <property type="molecule type" value="Genomic_DNA"/>
</dbReference>
<evidence type="ECO:0000313" key="2">
    <source>
        <dbReference type="EMBL" id="KAF2004407.1"/>
    </source>
</evidence>
<proteinExistence type="predicted"/>
<reference evidence="2" key="1">
    <citation type="journal article" date="2020" name="Stud. Mycol.">
        <title>101 Dothideomycetes genomes: a test case for predicting lifestyles and emergence of pathogens.</title>
        <authorList>
            <person name="Haridas S."/>
            <person name="Albert R."/>
            <person name="Binder M."/>
            <person name="Bloem J."/>
            <person name="Labutti K."/>
            <person name="Salamov A."/>
            <person name="Andreopoulos B."/>
            <person name="Baker S."/>
            <person name="Barry K."/>
            <person name="Bills G."/>
            <person name="Bluhm B."/>
            <person name="Cannon C."/>
            <person name="Castanera R."/>
            <person name="Culley D."/>
            <person name="Daum C."/>
            <person name="Ezra D."/>
            <person name="Gonzalez J."/>
            <person name="Henrissat B."/>
            <person name="Kuo A."/>
            <person name="Liang C."/>
            <person name="Lipzen A."/>
            <person name="Lutzoni F."/>
            <person name="Magnuson J."/>
            <person name="Mondo S."/>
            <person name="Nolan M."/>
            <person name="Ohm R."/>
            <person name="Pangilinan J."/>
            <person name="Park H.-J."/>
            <person name="Ramirez L."/>
            <person name="Alfaro M."/>
            <person name="Sun H."/>
            <person name="Tritt A."/>
            <person name="Yoshinaga Y."/>
            <person name="Zwiers L.-H."/>
            <person name="Turgeon B."/>
            <person name="Goodwin S."/>
            <person name="Spatafora J."/>
            <person name="Crous P."/>
            <person name="Grigoriev I."/>
        </authorList>
    </citation>
    <scope>NUCLEOTIDE SEQUENCE</scope>
    <source>
        <strain evidence="2">CBS 123094</strain>
    </source>
</reference>
<sequence>MSTRKRRAPGTSPPVQQVSEISNNVYAQNTSNMSPDQYMTNWNDQISSSAAAGMNPTFGDPSLFDGMNYTGNTGGGQSMHNRIVSLDGMEDGSFPGTAPTGASNPGQLVRRNPNQQLAARGASSWEPFNSNAQPEEWENENEDEELEQKALIAKKEAQAKRKQIPPFVQKLSR</sequence>
<feature type="region of interest" description="Disordered" evidence="1">
    <location>
        <begin position="87"/>
        <end position="146"/>
    </location>
</feature>
<keyword evidence="3" id="KW-1185">Reference proteome</keyword>
<accession>A0A6A5WS62</accession>
<feature type="region of interest" description="Disordered" evidence="1">
    <location>
        <begin position="154"/>
        <end position="173"/>
    </location>
</feature>
<organism evidence="2 3">
    <name type="scientific">Amniculicola lignicola CBS 123094</name>
    <dbReference type="NCBI Taxonomy" id="1392246"/>
    <lineage>
        <taxon>Eukaryota</taxon>
        <taxon>Fungi</taxon>
        <taxon>Dikarya</taxon>
        <taxon>Ascomycota</taxon>
        <taxon>Pezizomycotina</taxon>
        <taxon>Dothideomycetes</taxon>
        <taxon>Pleosporomycetidae</taxon>
        <taxon>Pleosporales</taxon>
        <taxon>Amniculicolaceae</taxon>
        <taxon>Amniculicola</taxon>
    </lineage>
</organism>
<dbReference type="OrthoDB" id="5430692at2759"/>
<feature type="compositionally biased region" description="Acidic residues" evidence="1">
    <location>
        <begin position="135"/>
        <end position="146"/>
    </location>
</feature>
<dbReference type="Proteomes" id="UP000799779">
    <property type="component" value="Unassembled WGS sequence"/>
</dbReference>
<evidence type="ECO:0000256" key="1">
    <source>
        <dbReference type="SAM" id="MobiDB-lite"/>
    </source>
</evidence>